<evidence type="ECO:0000256" key="1">
    <source>
        <dbReference type="PROSITE-ProRule" id="PRU00047"/>
    </source>
</evidence>
<keyword evidence="1" id="KW-0479">Metal-binding</keyword>
<proteinExistence type="predicted"/>
<comment type="caution">
    <text evidence="4">The sequence shown here is derived from an EMBL/GenBank/DDBJ whole genome shotgun (WGS) entry which is preliminary data.</text>
</comment>
<dbReference type="InterPro" id="IPR036875">
    <property type="entry name" value="Znf_CCHC_sf"/>
</dbReference>
<dbReference type="Proteomes" id="UP000824890">
    <property type="component" value="Unassembled WGS sequence"/>
</dbReference>
<feature type="compositionally biased region" description="Polar residues" evidence="2">
    <location>
        <begin position="458"/>
        <end position="478"/>
    </location>
</feature>
<feature type="compositionally biased region" description="Acidic residues" evidence="2">
    <location>
        <begin position="205"/>
        <end position="214"/>
    </location>
</feature>
<feature type="region of interest" description="Disordered" evidence="2">
    <location>
        <begin position="443"/>
        <end position="486"/>
    </location>
</feature>
<keyword evidence="5" id="KW-1185">Reference proteome</keyword>
<dbReference type="PANTHER" id="PTHR34210:SF3">
    <property type="entry name" value="CCHC-TYPE DOMAIN-CONTAINING PROTEIN"/>
    <property type="match status" value="1"/>
</dbReference>
<reference evidence="4 5" key="1">
    <citation type="submission" date="2021-05" db="EMBL/GenBank/DDBJ databases">
        <title>Genome Assembly of Synthetic Allotetraploid Brassica napus Reveals Homoeologous Exchanges between Subgenomes.</title>
        <authorList>
            <person name="Davis J.T."/>
        </authorList>
    </citation>
    <scope>NUCLEOTIDE SEQUENCE [LARGE SCALE GENOMIC DNA]</scope>
    <source>
        <strain evidence="5">cv. Da-Ae</strain>
        <tissue evidence="4">Seedling</tissue>
    </source>
</reference>
<evidence type="ECO:0000313" key="5">
    <source>
        <dbReference type="Proteomes" id="UP000824890"/>
    </source>
</evidence>
<dbReference type="PROSITE" id="PS50158">
    <property type="entry name" value="ZF_CCHC"/>
    <property type="match status" value="1"/>
</dbReference>
<feature type="compositionally biased region" description="Basic and acidic residues" evidence="2">
    <location>
        <begin position="195"/>
        <end position="204"/>
    </location>
</feature>
<sequence>PFPPRTNPNLSKSIFDPLFSSSSLFTTFHESMEACRRKPCRHRLNLRLRTREPRQRNKGEREDREIHRTFSWIAAYGGRNKVPQRQQGICTGMIHLRRSRSRCHYHTTVVILSRGICTGNEGSADTMHDVLSKVPPFRNTSTNVRIGSPPSARESCDCVCIQMESTRSEDPDIYDDFSEIYKEYTGPQVTVTTKVQEKPKLPEDKCDEEEEQQELPDPNSVPTDFISREAKVWEAKSKATERNWKKRKKEEMICKICGESGHFTQGCPSTLGANRKSQEFLERVPARDKNVRDLFTEKVVERIESETGCKIKMDDKFIIVSGKDRLILRKGLDAVHKRKARLKLLLPLTGADPGRLEEPLLVHHLHRVLLETLNRRDSSTCHHMESSSPTQTRELLNSLKQDEFIDIFVDAADGVVTRDVATIYLTASNWNIDQAFSCLVEEDKTTPNRDPPLPSMGSLPSQSQFDDSYVSSGPTETQKSLEEGGEGDFTVAIPGMASSQVDEGSSAETVLDPFANRDRRTTVETQTAPSTIMISIRLADGIGTALELPFRSNLTIRDIRNAIDERYPDNDGLRFAIGGWSRLHGLECNCIQSFYLWYSSLPDQTLAFVLVQCPLTDETEKERDGKRIHIDVEKDSCFV</sequence>
<protein>
    <recommendedName>
        <fullName evidence="3">CCHC-type domain-containing protein</fullName>
    </recommendedName>
</protein>
<evidence type="ECO:0000256" key="2">
    <source>
        <dbReference type="SAM" id="MobiDB-lite"/>
    </source>
</evidence>
<keyword evidence="1" id="KW-0863">Zinc-finger</keyword>
<keyword evidence="1" id="KW-0862">Zinc</keyword>
<evidence type="ECO:0000313" key="4">
    <source>
        <dbReference type="EMBL" id="KAH0899922.1"/>
    </source>
</evidence>
<organism evidence="4 5">
    <name type="scientific">Brassica napus</name>
    <name type="common">Rape</name>
    <dbReference type="NCBI Taxonomy" id="3708"/>
    <lineage>
        <taxon>Eukaryota</taxon>
        <taxon>Viridiplantae</taxon>
        <taxon>Streptophyta</taxon>
        <taxon>Embryophyta</taxon>
        <taxon>Tracheophyta</taxon>
        <taxon>Spermatophyta</taxon>
        <taxon>Magnoliopsida</taxon>
        <taxon>eudicotyledons</taxon>
        <taxon>Gunneridae</taxon>
        <taxon>Pentapetalae</taxon>
        <taxon>rosids</taxon>
        <taxon>malvids</taxon>
        <taxon>Brassicales</taxon>
        <taxon>Brassicaceae</taxon>
        <taxon>Brassiceae</taxon>
        <taxon>Brassica</taxon>
    </lineage>
</organism>
<feature type="domain" description="CCHC-type" evidence="3">
    <location>
        <begin position="254"/>
        <end position="269"/>
    </location>
</feature>
<dbReference type="EMBL" id="JAGKQM010000012">
    <property type="protein sequence ID" value="KAH0899922.1"/>
    <property type="molecule type" value="Genomic_DNA"/>
</dbReference>
<feature type="region of interest" description="Disordered" evidence="2">
    <location>
        <begin position="195"/>
        <end position="223"/>
    </location>
</feature>
<gene>
    <name evidence="4" type="ORF">HID58_049490</name>
</gene>
<dbReference type="PANTHER" id="PTHR34210">
    <property type="entry name" value="OS01G0252900 PROTEIN"/>
    <property type="match status" value="1"/>
</dbReference>
<dbReference type="InterPro" id="IPR001878">
    <property type="entry name" value="Znf_CCHC"/>
</dbReference>
<accession>A0ABQ8B561</accession>
<evidence type="ECO:0000259" key="3">
    <source>
        <dbReference type="PROSITE" id="PS50158"/>
    </source>
</evidence>
<name>A0ABQ8B561_BRANA</name>
<dbReference type="SUPFAM" id="SSF57756">
    <property type="entry name" value="Retrovirus zinc finger-like domains"/>
    <property type="match status" value="1"/>
</dbReference>
<feature type="non-terminal residue" evidence="4">
    <location>
        <position position="1"/>
    </location>
</feature>